<dbReference type="PROSITE" id="PS51471">
    <property type="entry name" value="FE2OG_OXY"/>
    <property type="match status" value="1"/>
</dbReference>
<dbReference type="InterPro" id="IPR037151">
    <property type="entry name" value="AlkB-like_sf"/>
</dbReference>
<dbReference type="Pfam" id="PF13532">
    <property type="entry name" value="2OG-FeII_Oxy_2"/>
    <property type="match status" value="1"/>
</dbReference>
<gene>
    <name evidence="2" type="ORF">SISNIDRAFT_457215</name>
</gene>
<evidence type="ECO:0000313" key="3">
    <source>
        <dbReference type="Proteomes" id="UP000076722"/>
    </source>
</evidence>
<dbReference type="PANTHER" id="PTHR31212:SF4">
    <property type="entry name" value="ALPHA-KETOGLUTARATE-DEPENDENT DIOXYGENASE ALKB HOMOLOG 3"/>
    <property type="match status" value="1"/>
</dbReference>
<feature type="domain" description="Fe2OG dioxygenase" evidence="1">
    <location>
        <begin position="102"/>
        <end position="199"/>
    </location>
</feature>
<dbReference type="Gene3D" id="2.60.120.590">
    <property type="entry name" value="Alpha-ketoglutarate-dependent dioxygenase AlkB-like"/>
    <property type="match status" value="1"/>
</dbReference>
<dbReference type="OrthoDB" id="545910at2759"/>
<dbReference type="Proteomes" id="UP000076722">
    <property type="component" value="Unassembled WGS sequence"/>
</dbReference>
<evidence type="ECO:0000313" key="2">
    <source>
        <dbReference type="EMBL" id="KZS90887.1"/>
    </source>
</evidence>
<protein>
    <recommendedName>
        <fullName evidence="1">Fe2OG dioxygenase domain-containing protein</fullName>
    </recommendedName>
</protein>
<sequence length="200" mass="22848">MGHLDEYRVEDLPGADVLYIPDFIPKETASEWYQALEQSCTWYHPKLKVYGKEVSQSRSIAAYATDPSITVKYSGHTVNMIYTYPAILQSIQEAVEERLGVKFNHVMLNRYENGMEYIGRHRDTKENRVIASLSLGAVRTFIFTPTKNAGESASLKKIPLLNGSLLVMKGDTQKLWRHEIPKEPKILDGRISLTFRQLDL</sequence>
<accession>A0A164RU42</accession>
<name>A0A164RU42_9AGAM</name>
<reference evidence="2 3" key="1">
    <citation type="journal article" date="2016" name="Mol. Biol. Evol.">
        <title>Comparative Genomics of Early-Diverging Mushroom-Forming Fungi Provides Insights into the Origins of Lignocellulose Decay Capabilities.</title>
        <authorList>
            <person name="Nagy L.G."/>
            <person name="Riley R."/>
            <person name="Tritt A."/>
            <person name="Adam C."/>
            <person name="Daum C."/>
            <person name="Floudas D."/>
            <person name="Sun H."/>
            <person name="Yadav J.S."/>
            <person name="Pangilinan J."/>
            <person name="Larsson K.H."/>
            <person name="Matsuura K."/>
            <person name="Barry K."/>
            <person name="Labutti K."/>
            <person name="Kuo R."/>
            <person name="Ohm R.A."/>
            <person name="Bhattacharya S.S."/>
            <person name="Shirouzu T."/>
            <person name="Yoshinaga Y."/>
            <person name="Martin F.M."/>
            <person name="Grigoriev I.V."/>
            <person name="Hibbett D.S."/>
        </authorList>
    </citation>
    <scope>NUCLEOTIDE SEQUENCE [LARGE SCALE GENOMIC DNA]</scope>
    <source>
        <strain evidence="2 3">HHB9708</strain>
    </source>
</reference>
<dbReference type="SUPFAM" id="SSF51197">
    <property type="entry name" value="Clavaminate synthase-like"/>
    <property type="match status" value="1"/>
</dbReference>
<dbReference type="AlphaFoldDB" id="A0A164RU42"/>
<dbReference type="InterPro" id="IPR032854">
    <property type="entry name" value="ALKBH3"/>
</dbReference>
<keyword evidence="3" id="KW-1185">Reference proteome</keyword>
<dbReference type="EMBL" id="KV419418">
    <property type="protein sequence ID" value="KZS90887.1"/>
    <property type="molecule type" value="Genomic_DNA"/>
</dbReference>
<dbReference type="GO" id="GO:0006307">
    <property type="term" value="P:DNA alkylation repair"/>
    <property type="evidence" value="ECO:0007669"/>
    <property type="project" value="InterPro"/>
</dbReference>
<proteinExistence type="predicted"/>
<dbReference type="InterPro" id="IPR027450">
    <property type="entry name" value="AlkB-like"/>
</dbReference>
<evidence type="ECO:0000259" key="1">
    <source>
        <dbReference type="PROSITE" id="PS51471"/>
    </source>
</evidence>
<dbReference type="PANTHER" id="PTHR31212">
    <property type="entry name" value="ALPHA-KETOGLUTARATE-DEPENDENT DIOXYGENASE ALKB HOMOLOG 3"/>
    <property type="match status" value="1"/>
</dbReference>
<organism evidence="2 3">
    <name type="scientific">Sistotremastrum niveocremeum HHB9708</name>
    <dbReference type="NCBI Taxonomy" id="1314777"/>
    <lineage>
        <taxon>Eukaryota</taxon>
        <taxon>Fungi</taxon>
        <taxon>Dikarya</taxon>
        <taxon>Basidiomycota</taxon>
        <taxon>Agaricomycotina</taxon>
        <taxon>Agaricomycetes</taxon>
        <taxon>Sistotremastrales</taxon>
        <taxon>Sistotremastraceae</taxon>
        <taxon>Sertulicium</taxon>
        <taxon>Sertulicium niveocremeum</taxon>
    </lineage>
</organism>
<dbReference type="STRING" id="1314777.A0A164RU42"/>
<dbReference type="InterPro" id="IPR005123">
    <property type="entry name" value="Oxoglu/Fe-dep_dioxygenase_dom"/>
</dbReference>
<dbReference type="GO" id="GO:0051213">
    <property type="term" value="F:dioxygenase activity"/>
    <property type="evidence" value="ECO:0007669"/>
    <property type="project" value="InterPro"/>
</dbReference>